<evidence type="ECO:0000256" key="1">
    <source>
        <dbReference type="SAM" id="MobiDB-lite"/>
    </source>
</evidence>
<dbReference type="OrthoDB" id="2317712at2759"/>
<proteinExistence type="predicted"/>
<feature type="region of interest" description="Disordered" evidence="1">
    <location>
        <begin position="197"/>
        <end position="221"/>
    </location>
</feature>
<protein>
    <submittedName>
        <fullName evidence="2">Uncharacterized protein</fullName>
    </submittedName>
</protein>
<comment type="caution">
    <text evidence="2">The sequence shown here is derived from an EMBL/GenBank/DDBJ whole genome shotgun (WGS) entry which is preliminary data.</text>
</comment>
<dbReference type="EMBL" id="QKWP01001804">
    <property type="protein sequence ID" value="RIB06498.1"/>
    <property type="molecule type" value="Genomic_DNA"/>
</dbReference>
<dbReference type="AlphaFoldDB" id="A0A397UBM1"/>
<name>A0A397UBM1_9GLOM</name>
<accession>A0A397UBM1</accession>
<organism evidence="2 3">
    <name type="scientific">Gigaspora rosea</name>
    <dbReference type="NCBI Taxonomy" id="44941"/>
    <lineage>
        <taxon>Eukaryota</taxon>
        <taxon>Fungi</taxon>
        <taxon>Fungi incertae sedis</taxon>
        <taxon>Mucoromycota</taxon>
        <taxon>Glomeromycotina</taxon>
        <taxon>Glomeromycetes</taxon>
        <taxon>Diversisporales</taxon>
        <taxon>Gigasporaceae</taxon>
        <taxon>Gigaspora</taxon>
    </lineage>
</organism>
<sequence length="221" mass="25362">METITKGIICHHFWRVMLYTSHAKFYISIIPARWYKDNIMNQLDTYLKSSPVLTAVRPSTETLPLSSESMLTFQSLRQFQELEHNEVICHATPLRNRFGIAFFVSKTAIHIALETNSDDELIRMLKNFITIKRQANKDLSRYNSNDLSDLSNTINEDIKTNNESDEISPLQQQLISQIADPKVTKIRGAPSKKRLKSFTKVLDKRVNTQETNNGEASSKAQ</sequence>
<evidence type="ECO:0000313" key="2">
    <source>
        <dbReference type="EMBL" id="RIB06498.1"/>
    </source>
</evidence>
<keyword evidence="3" id="KW-1185">Reference proteome</keyword>
<feature type="compositionally biased region" description="Polar residues" evidence="1">
    <location>
        <begin position="208"/>
        <end position="221"/>
    </location>
</feature>
<evidence type="ECO:0000313" key="3">
    <source>
        <dbReference type="Proteomes" id="UP000266673"/>
    </source>
</evidence>
<gene>
    <name evidence="2" type="ORF">C2G38_2277415</name>
</gene>
<dbReference type="Proteomes" id="UP000266673">
    <property type="component" value="Unassembled WGS sequence"/>
</dbReference>
<reference evidence="2 3" key="1">
    <citation type="submission" date="2018-06" db="EMBL/GenBank/DDBJ databases">
        <title>Comparative genomics reveals the genomic features of Rhizophagus irregularis, R. cerebriforme, R. diaphanum and Gigaspora rosea, and their symbiotic lifestyle signature.</title>
        <authorList>
            <person name="Morin E."/>
            <person name="San Clemente H."/>
            <person name="Chen E.C.H."/>
            <person name="De La Providencia I."/>
            <person name="Hainaut M."/>
            <person name="Kuo A."/>
            <person name="Kohler A."/>
            <person name="Murat C."/>
            <person name="Tang N."/>
            <person name="Roy S."/>
            <person name="Loubradou J."/>
            <person name="Henrissat B."/>
            <person name="Grigoriev I.V."/>
            <person name="Corradi N."/>
            <person name="Roux C."/>
            <person name="Martin F.M."/>
        </authorList>
    </citation>
    <scope>NUCLEOTIDE SEQUENCE [LARGE SCALE GENOMIC DNA]</scope>
    <source>
        <strain evidence="2 3">DAOM 194757</strain>
    </source>
</reference>